<dbReference type="InterPro" id="IPR000871">
    <property type="entry name" value="Beta-lactam_class-A"/>
</dbReference>
<gene>
    <name evidence="6" type="ORF">GCU85_01100</name>
</gene>
<dbReference type="Pfam" id="PF13354">
    <property type="entry name" value="Beta-lactamase2"/>
    <property type="match status" value="1"/>
</dbReference>
<dbReference type="InParanoid" id="A0A6N7EV70"/>
<accession>A0A6N7EV70</accession>
<keyword evidence="7" id="KW-1185">Reference proteome</keyword>
<comment type="caution">
    <text evidence="6">The sequence shown here is derived from an EMBL/GenBank/DDBJ whole genome shotgun (WGS) entry which is preliminary data.</text>
</comment>
<dbReference type="SUPFAM" id="SSF56601">
    <property type="entry name" value="beta-lactamase/transpeptidase-like"/>
    <property type="match status" value="1"/>
</dbReference>
<dbReference type="Proteomes" id="UP000471298">
    <property type="component" value="Unassembled WGS sequence"/>
</dbReference>
<evidence type="ECO:0000313" key="7">
    <source>
        <dbReference type="Proteomes" id="UP000471298"/>
    </source>
</evidence>
<protein>
    <recommendedName>
        <fullName evidence="3">beta-lactamase</fullName>
        <ecNumber evidence="3">3.5.2.6</ecNumber>
    </recommendedName>
</protein>
<evidence type="ECO:0000259" key="5">
    <source>
        <dbReference type="Pfam" id="PF13354"/>
    </source>
</evidence>
<name>A0A6N7EV70_9GAMM</name>
<evidence type="ECO:0000256" key="2">
    <source>
        <dbReference type="ARBA" id="ARBA00009009"/>
    </source>
</evidence>
<comment type="similarity">
    <text evidence="2">Belongs to the class-A beta-lactamase family.</text>
</comment>
<evidence type="ECO:0000256" key="1">
    <source>
        <dbReference type="ARBA" id="ARBA00001526"/>
    </source>
</evidence>
<evidence type="ECO:0000256" key="4">
    <source>
        <dbReference type="SAM" id="SignalP"/>
    </source>
</evidence>
<dbReference type="EMBL" id="WHNW01000001">
    <property type="protein sequence ID" value="MPV85329.1"/>
    <property type="molecule type" value="Genomic_DNA"/>
</dbReference>
<feature type="domain" description="Beta-lactamase class A catalytic" evidence="5">
    <location>
        <begin position="113"/>
        <end position="247"/>
    </location>
</feature>
<feature type="signal peptide" evidence="4">
    <location>
        <begin position="1"/>
        <end position="24"/>
    </location>
</feature>
<reference evidence="6 7" key="1">
    <citation type="submission" date="2019-10" db="EMBL/GenBank/DDBJ databases">
        <title>Cardiobacteriales fam. a chemoheterotrophic member of the order Cardiobacteriales, and proposal of Cardiobacteriales fam. nov.</title>
        <authorList>
            <person name="Wang C."/>
        </authorList>
    </citation>
    <scope>NUCLEOTIDE SEQUENCE [LARGE SCALE GENOMIC DNA]</scope>
    <source>
        <strain evidence="6 7">ML27</strain>
    </source>
</reference>
<sequence>MPINRRKFIQYATLSLASTSPVFAQSITASASTSNELQQQVNALVKSHRRAGRVSSNERTAWSVYDFQTQNKFVSINEQTPLQAASMMKLFVALAYFYLHQQAPNKYTYYAETKDLMTKMIVNSSNTATNTLMKRCGGPTNVKRLCQKATGSLFNQLSLVEYIPANGRTYRNRASAHDYSKLLYALWHDRLPSSREIKRIMSLPSGNRMLTSQMPDQLTIYNKTGSTAMLCGDVGIIQTQTGQAYTFIGIIEKNRRTQNYSQWIRSRGDVMREVSELVYGFMQSRHQLLNSLG</sequence>
<dbReference type="EC" id="3.5.2.6" evidence="3"/>
<evidence type="ECO:0000256" key="3">
    <source>
        <dbReference type="ARBA" id="ARBA00012865"/>
    </source>
</evidence>
<dbReference type="AlphaFoldDB" id="A0A6N7EV70"/>
<dbReference type="InterPro" id="IPR045155">
    <property type="entry name" value="Beta-lactam_cat"/>
</dbReference>
<keyword evidence="6" id="KW-0378">Hydrolase</keyword>
<dbReference type="Gene3D" id="3.40.710.10">
    <property type="entry name" value="DD-peptidase/beta-lactamase superfamily"/>
    <property type="match status" value="1"/>
</dbReference>
<evidence type="ECO:0000313" key="6">
    <source>
        <dbReference type="EMBL" id="MPV85329.1"/>
    </source>
</evidence>
<dbReference type="PANTHER" id="PTHR35333">
    <property type="entry name" value="BETA-LACTAMASE"/>
    <property type="match status" value="1"/>
</dbReference>
<organism evidence="6 7">
    <name type="scientific">Ostreibacterium oceani</name>
    <dbReference type="NCBI Taxonomy" id="2654998"/>
    <lineage>
        <taxon>Bacteria</taxon>
        <taxon>Pseudomonadati</taxon>
        <taxon>Pseudomonadota</taxon>
        <taxon>Gammaproteobacteria</taxon>
        <taxon>Cardiobacteriales</taxon>
        <taxon>Ostreibacteriaceae</taxon>
        <taxon>Ostreibacterium</taxon>
    </lineage>
</organism>
<proteinExistence type="inferred from homology"/>
<dbReference type="RefSeq" id="WP_152808470.1">
    <property type="nucleotide sequence ID" value="NZ_WHNW01000001.1"/>
</dbReference>
<dbReference type="PANTHER" id="PTHR35333:SF3">
    <property type="entry name" value="BETA-LACTAMASE-TYPE TRANSPEPTIDASE FOLD CONTAINING PROTEIN"/>
    <property type="match status" value="1"/>
</dbReference>
<keyword evidence="4" id="KW-0732">Signal</keyword>
<dbReference type="GO" id="GO:0008800">
    <property type="term" value="F:beta-lactamase activity"/>
    <property type="evidence" value="ECO:0007669"/>
    <property type="project" value="UniProtKB-EC"/>
</dbReference>
<comment type="catalytic activity">
    <reaction evidence="1">
        <text>a beta-lactam + H2O = a substituted beta-amino acid</text>
        <dbReference type="Rhea" id="RHEA:20401"/>
        <dbReference type="ChEBI" id="CHEBI:15377"/>
        <dbReference type="ChEBI" id="CHEBI:35627"/>
        <dbReference type="ChEBI" id="CHEBI:140347"/>
        <dbReference type="EC" id="3.5.2.6"/>
    </reaction>
</comment>
<dbReference type="InterPro" id="IPR012338">
    <property type="entry name" value="Beta-lactam/transpept-like"/>
</dbReference>
<dbReference type="GO" id="GO:0030655">
    <property type="term" value="P:beta-lactam antibiotic catabolic process"/>
    <property type="evidence" value="ECO:0007669"/>
    <property type="project" value="InterPro"/>
</dbReference>
<feature type="chain" id="PRO_5026733923" description="beta-lactamase" evidence="4">
    <location>
        <begin position="25"/>
        <end position="293"/>
    </location>
</feature>
<dbReference type="GO" id="GO:0046677">
    <property type="term" value="P:response to antibiotic"/>
    <property type="evidence" value="ECO:0007669"/>
    <property type="project" value="InterPro"/>
</dbReference>